<evidence type="ECO:0000313" key="2">
    <source>
        <dbReference type="Proteomes" id="UP000005396"/>
    </source>
</evidence>
<name>A8RQH8_ENTBW</name>
<gene>
    <name evidence="1" type="ORF">CLOBOL_02738</name>
</gene>
<dbReference type="PaxDb" id="411902-CLOBOL_02738"/>
<dbReference type="AlphaFoldDB" id="A8RQH8"/>
<reference evidence="1 2" key="1">
    <citation type="submission" date="2007-08" db="EMBL/GenBank/DDBJ databases">
        <authorList>
            <person name="Fulton L."/>
            <person name="Clifton S."/>
            <person name="Fulton B."/>
            <person name="Xu J."/>
            <person name="Minx P."/>
            <person name="Pepin K.H."/>
            <person name="Johnson M."/>
            <person name="Thiruvilangam P."/>
            <person name="Bhonagiri V."/>
            <person name="Nash W.E."/>
            <person name="Mardis E.R."/>
            <person name="Wilson R.K."/>
        </authorList>
    </citation>
    <scope>NUCLEOTIDE SEQUENCE [LARGE SCALE GENOMIC DNA]</scope>
    <source>
        <strain evidence="2">ATCC BAA-613 / DSM 15670 / CCUG 46953 / JCM 12243 / WAL 16351</strain>
    </source>
</reference>
<dbReference type="Proteomes" id="UP000005396">
    <property type="component" value="Unassembled WGS sequence"/>
</dbReference>
<reference evidence="1 2" key="2">
    <citation type="submission" date="2007-09" db="EMBL/GenBank/DDBJ databases">
        <title>Draft genome sequence of Clostridium bolteae (ATCC BAA-613).</title>
        <authorList>
            <person name="Sudarsanam P."/>
            <person name="Ley R."/>
            <person name="Guruge J."/>
            <person name="Turnbaugh P.J."/>
            <person name="Mahowald M."/>
            <person name="Liep D."/>
            <person name="Gordon J."/>
        </authorList>
    </citation>
    <scope>NUCLEOTIDE SEQUENCE [LARGE SCALE GENOMIC DNA]</scope>
    <source>
        <strain evidence="2">ATCC BAA-613 / DSM 15670 / CCUG 46953 / JCM 12243 / WAL 16351</strain>
    </source>
</reference>
<dbReference type="HOGENOM" id="CLU_3342182_0_0_9"/>
<evidence type="ECO:0000313" key="1">
    <source>
        <dbReference type="EMBL" id="EDP17038.1"/>
    </source>
</evidence>
<protein>
    <submittedName>
        <fullName evidence="1">Uncharacterized protein</fullName>
    </submittedName>
</protein>
<dbReference type="EMBL" id="ABCC02000025">
    <property type="protein sequence ID" value="EDP17038.1"/>
    <property type="molecule type" value="Genomic_DNA"/>
</dbReference>
<accession>A8RQH8</accession>
<sequence length="37" mass="3996">MIHTSIVKYRLLYVQSILAPATANVKPGNPAYPAPVT</sequence>
<organism evidence="1 2">
    <name type="scientific">Enterocloster bolteae (strain ATCC BAA-613 / DSM 15670 / CCUG 46953 / JCM 12243 / WAL 16351)</name>
    <name type="common">Clostridium bolteae</name>
    <dbReference type="NCBI Taxonomy" id="411902"/>
    <lineage>
        <taxon>Bacteria</taxon>
        <taxon>Bacillati</taxon>
        <taxon>Bacillota</taxon>
        <taxon>Clostridia</taxon>
        <taxon>Lachnospirales</taxon>
        <taxon>Lachnospiraceae</taxon>
        <taxon>Enterocloster</taxon>
    </lineage>
</organism>
<proteinExistence type="predicted"/>
<comment type="caution">
    <text evidence="1">The sequence shown here is derived from an EMBL/GenBank/DDBJ whole genome shotgun (WGS) entry which is preliminary data.</text>
</comment>